<dbReference type="AlphaFoldDB" id="A0A6L6QCX6"/>
<comment type="caution">
    <text evidence="1">The sequence shown here is derived from an EMBL/GenBank/DDBJ whole genome shotgun (WGS) entry which is preliminary data.</text>
</comment>
<dbReference type="SUPFAM" id="SSF49452">
    <property type="entry name" value="Starch-binding domain-like"/>
    <property type="match status" value="1"/>
</dbReference>
<keyword evidence="2" id="KW-1185">Reference proteome</keyword>
<reference evidence="1 2" key="1">
    <citation type="submission" date="2019-11" db="EMBL/GenBank/DDBJ databases">
        <title>Type strains purchased from KCTC, JCM and DSMZ.</title>
        <authorList>
            <person name="Lu H."/>
        </authorList>
    </citation>
    <scope>NUCLEOTIDE SEQUENCE [LARGE SCALE GENOMIC DNA]</scope>
    <source>
        <strain evidence="1 2">JCM 31587</strain>
    </source>
</reference>
<sequence length="188" mass="19863">MPQVIDAAGTIARYADSVLSLSLPKLAGSTRASHRHPLKSAYVGSFTMKTIQKICAALVCALASQACLADDVPLPAVQQQGAISFITGGIGSDEAAAFRAAAAQYNLRLTLAAVSGEFFASVRVSLRDAQGNSVVEAVSDGPYLFFNVPPGKYQVTADNQGQVEMRNAVVHAKGATELYFRWKTAPEQ</sequence>
<protein>
    <recommendedName>
        <fullName evidence="3">Carboxypeptidase regulatory-like domain-containing protein</fullName>
    </recommendedName>
</protein>
<dbReference type="Gene3D" id="2.60.40.1120">
    <property type="entry name" value="Carboxypeptidase-like, regulatory domain"/>
    <property type="match status" value="1"/>
</dbReference>
<dbReference type="InterPro" id="IPR013784">
    <property type="entry name" value="Carb-bd-like_fold"/>
</dbReference>
<gene>
    <name evidence="1" type="ORF">GM658_05375</name>
</gene>
<dbReference type="RefSeq" id="WP_155452973.1">
    <property type="nucleotide sequence ID" value="NZ_WNKX01000003.1"/>
</dbReference>
<name>A0A6L6QCX6_9BURK</name>
<organism evidence="1 2">
    <name type="scientific">Massilia eburnea</name>
    <dbReference type="NCBI Taxonomy" id="1776165"/>
    <lineage>
        <taxon>Bacteria</taxon>
        <taxon>Pseudomonadati</taxon>
        <taxon>Pseudomonadota</taxon>
        <taxon>Betaproteobacteria</taxon>
        <taxon>Burkholderiales</taxon>
        <taxon>Oxalobacteraceae</taxon>
        <taxon>Telluria group</taxon>
        <taxon>Massilia</taxon>
    </lineage>
</organism>
<accession>A0A6L6QCX6</accession>
<evidence type="ECO:0008006" key="3">
    <source>
        <dbReference type="Google" id="ProtNLM"/>
    </source>
</evidence>
<dbReference type="Proteomes" id="UP000472320">
    <property type="component" value="Unassembled WGS sequence"/>
</dbReference>
<proteinExistence type="predicted"/>
<evidence type="ECO:0000313" key="2">
    <source>
        <dbReference type="Proteomes" id="UP000472320"/>
    </source>
</evidence>
<dbReference type="EMBL" id="WNKX01000003">
    <property type="protein sequence ID" value="MTW10025.1"/>
    <property type="molecule type" value="Genomic_DNA"/>
</dbReference>
<dbReference type="GO" id="GO:0030246">
    <property type="term" value="F:carbohydrate binding"/>
    <property type="evidence" value="ECO:0007669"/>
    <property type="project" value="InterPro"/>
</dbReference>
<dbReference type="OrthoDB" id="8926484at2"/>
<evidence type="ECO:0000313" key="1">
    <source>
        <dbReference type="EMBL" id="MTW10025.1"/>
    </source>
</evidence>